<dbReference type="InterPro" id="IPR000718">
    <property type="entry name" value="Peptidase_M13"/>
</dbReference>
<evidence type="ECO:0000256" key="3">
    <source>
        <dbReference type="ARBA" id="ARBA00022670"/>
    </source>
</evidence>
<feature type="chain" id="PRO_5047221302" evidence="8">
    <location>
        <begin position="26"/>
        <end position="686"/>
    </location>
</feature>
<organism evidence="11 12">
    <name type="scientific">Ideonella lacteola</name>
    <dbReference type="NCBI Taxonomy" id="2984193"/>
    <lineage>
        <taxon>Bacteria</taxon>
        <taxon>Pseudomonadati</taxon>
        <taxon>Pseudomonadota</taxon>
        <taxon>Betaproteobacteria</taxon>
        <taxon>Burkholderiales</taxon>
        <taxon>Sphaerotilaceae</taxon>
        <taxon>Ideonella</taxon>
    </lineage>
</organism>
<name>A0ABU9BGY3_9BURK</name>
<proteinExistence type="inferred from homology"/>
<evidence type="ECO:0000259" key="9">
    <source>
        <dbReference type="Pfam" id="PF01431"/>
    </source>
</evidence>
<dbReference type="EC" id="3.4.24.-" evidence="11"/>
<dbReference type="GO" id="GO:0016787">
    <property type="term" value="F:hydrolase activity"/>
    <property type="evidence" value="ECO:0007669"/>
    <property type="project" value="UniProtKB-KW"/>
</dbReference>
<dbReference type="PRINTS" id="PR00786">
    <property type="entry name" value="NEPRILYSIN"/>
</dbReference>
<dbReference type="Pfam" id="PF05649">
    <property type="entry name" value="Peptidase_M13_N"/>
    <property type="match status" value="1"/>
</dbReference>
<keyword evidence="8" id="KW-0732">Signal</keyword>
<evidence type="ECO:0000256" key="5">
    <source>
        <dbReference type="ARBA" id="ARBA00022801"/>
    </source>
</evidence>
<feature type="signal peptide" evidence="8">
    <location>
        <begin position="1"/>
        <end position="25"/>
    </location>
</feature>
<dbReference type="Pfam" id="PF01431">
    <property type="entry name" value="Peptidase_M13"/>
    <property type="match status" value="1"/>
</dbReference>
<dbReference type="RefSeq" id="WP_341423559.1">
    <property type="nucleotide sequence ID" value="NZ_JBBUTG010000001.1"/>
</dbReference>
<dbReference type="PANTHER" id="PTHR11733">
    <property type="entry name" value="ZINC METALLOPROTEASE FAMILY M13 NEPRILYSIN-RELATED"/>
    <property type="match status" value="1"/>
</dbReference>
<keyword evidence="5 11" id="KW-0378">Hydrolase</keyword>
<keyword evidence="12" id="KW-1185">Reference proteome</keyword>
<dbReference type="Gene3D" id="3.40.390.10">
    <property type="entry name" value="Collagenase (Catalytic Domain)"/>
    <property type="match status" value="1"/>
</dbReference>
<dbReference type="InterPro" id="IPR008753">
    <property type="entry name" value="Peptidase_M13_N"/>
</dbReference>
<comment type="cofactor">
    <cofactor evidence="1">
        <name>Zn(2+)</name>
        <dbReference type="ChEBI" id="CHEBI:29105"/>
    </cofactor>
</comment>
<dbReference type="CDD" id="cd08662">
    <property type="entry name" value="M13"/>
    <property type="match status" value="1"/>
</dbReference>
<evidence type="ECO:0000256" key="4">
    <source>
        <dbReference type="ARBA" id="ARBA00022723"/>
    </source>
</evidence>
<comment type="similarity">
    <text evidence="2">Belongs to the peptidase M13 family.</text>
</comment>
<keyword evidence="4" id="KW-0479">Metal-binding</keyword>
<keyword evidence="6" id="KW-0862">Zinc</keyword>
<evidence type="ECO:0000256" key="2">
    <source>
        <dbReference type="ARBA" id="ARBA00007357"/>
    </source>
</evidence>
<evidence type="ECO:0000313" key="12">
    <source>
        <dbReference type="Proteomes" id="UP001371218"/>
    </source>
</evidence>
<feature type="domain" description="Peptidase M13 N-terminal" evidence="10">
    <location>
        <begin position="50"/>
        <end position="431"/>
    </location>
</feature>
<dbReference type="Gene3D" id="1.10.1380.10">
    <property type="entry name" value="Neutral endopeptidase , domain2"/>
    <property type="match status" value="1"/>
</dbReference>
<dbReference type="SUPFAM" id="SSF55486">
    <property type="entry name" value="Metalloproteases ('zincins'), catalytic domain"/>
    <property type="match status" value="1"/>
</dbReference>
<dbReference type="Proteomes" id="UP001371218">
    <property type="component" value="Unassembled WGS sequence"/>
</dbReference>
<feature type="domain" description="Peptidase M13 C-terminal" evidence="9">
    <location>
        <begin position="483"/>
        <end position="685"/>
    </location>
</feature>
<keyword evidence="7" id="KW-0482">Metalloprotease</keyword>
<sequence>MLFSFPRVPRAMAAVALVAAAAVQAADQPLTELPYTPGLDVRSMDTSASPCEDFYQYACGGWMKNNPIPPDQARWDVYAKLADENKRFLWGLLDGLSKQAEGRSVPQQQIGDLFASCMNEARVDEAGAKPLTPWLDRIQGLKSVGDVPALLAALHLATANGGLFFNLDQGQDFSDSTRVIAFVGAGGLSLPDRDYYLQNDARMRAIRADYLTHVARMMELAGSAPEAARREAAVVLQIETALARPQLTRVQQRDPHMLHHKMDRRALQRLTPRFAWDSYLGELGLGDVREFNVNEPAFLKALDQQLRTRSLADIKSYLRWHLVHAMAPQLAAPFFQENFAFFGKALRGIPEPSPRWRQCVTLVDHELGDALGQEFVRRTFSPEQKQKTERMTRQIEDAMAAEIKSLDWMSAPTKEKALEKLSTIVNKIGYPDRWRDYGAVRIARDDLAGNVERTTQFEVRRQLAKIGKPLDRGEWGMTPPTVNAYYNAQMNDINFPAGVLQPPLFDPKMDDGPNYGNTGGTIGHELTHGFDDEGRQFDAQGNLKNWWATKDEKAFNERTKCLTDQYATYTIVDDIKINSKLTLGEDLADLGGLVLALIAWKTEMAGQPMNTEREGFTPIQRFFIGFAQWACENARPEELRINAKIEPHSPGRYRVNGLVVNMPEFEQAFSCKPGQPMAPVKRCRVW</sequence>
<gene>
    <name evidence="11" type="ORF">AACH06_00160</name>
</gene>
<keyword evidence="3" id="KW-0645">Protease</keyword>
<evidence type="ECO:0000313" key="11">
    <source>
        <dbReference type="EMBL" id="MEK8029216.1"/>
    </source>
</evidence>
<evidence type="ECO:0000256" key="7">
    <source>
        <dbReference type="ARBA" id="ARBA00023049"/>
    </source>
</evidence>
<evidence type="ECO:0000256" key="8">
    <source>
        <dbReference type="SAM" id="SignalP"/>
    </source>
</evidence>
<evidence type="ECO:0000259" key="10">
    <source>
        <dbReference type="Pfam" id="PF05649"/>
    </source>
</evidence>
<accession>A0ABU9BGY3</accession>
<dbReference type="InterPro" id="IPR042089">
    <property type="entry name" value="Peptidase_M13_dom_2"/>
</dbReference>
<comment type="caution">
    <text evidence="11">The sequence shown here is derived from an EMBL/GenBank/DDBJ whole genome shotgun (WGS) entry which is preliminary data.</text>
</comment>
<dbReference type="InterPro" id="IPR018497">
    <property type="entry name" value="Peptidase_M13_C"/>
</dbReference>
<dbReference type="PROSITE" id="PS51885">
    <property type="entry name" value="NEPRILYSIN"/>
    <property type="match status" value="1"/>
</dbReference>
<reference evidence="11 12" key="1">
    <citation type="submission" date="2024-04" db="EMBL/GenBank/DDBJ databases">
        <title>Novel species of the genus Ideonella isolated from streams.</title>
        <authorList>
            <person name="Lu H."/>
        </authorList>
    </citation>
    <scope>NUCLEOTIDE SEQUENCE [LARGE SCALE GENOMIC DNA]</scope>
    <source>
        <strain evidence="11 12">DXS29W</strain>
    </source>
</reference>
<evidence type="ECO:0000256" key="6">
    <source>
        <dbReference type="ARBA" id="ARBA00022833"/>
    </source>
</evidence>
<protein>
    <submittedName>
        <fullName evidence="11">M13 family metallopeptidase</fullName>
        <ecNumber evidence="11">3.4.24.-</ecNumber>
    </submittedName>
</protein>
<dbReference type="InterPro" id="IPR024079">
    <property type="entry name" value="MetalloPept_cat_dom_sf"/>
</dbReference>
<evidence type="ECO:0000256" key="1">
    <source>
        <dbReference type="ARBA" id="ARBA00001947"/>
    </source>
</evidence>
<dbReference type="EMBL" id="JBBUTG010000001">
    <property type="protein sequence ID" value="MEK8029216.1"/>
    <property type="molecule type" value="Genomic_DNA"/>
</dbReference>
<dbReference type="PANTHER" id="PTHR11733:SF167">
    <property type="entry name" value="FI17812P1-RELATED"/>
    <property type="match status" value="1"/>
</dbReference>